<keyword evidence="8" id="KW-1185">Reference proteome</keyword>
<dbReference type="PANTHER" id="PTHR21600:SF44">
    <property type="entry name" value="RIBOSOMAL LARGE SUBUNIT PSEUDOURIDINE SYNTHASE D"/>
    <property type="match status" value="1"/>
</dbReference>
<dbReference type="CDD" id="cd00165">
    <property type="entry name" value="S4"/>
    <property type="match status" value="1"/>
</dbReference>
<dbReference type="Gene3D" id="3.30.2350.10">
    <property type="entry name" value="Pseudouridine synthase"/>
    <property type="match status" value="1"/>
</dbReference>
<dbReference type="OrthoDB" id="9807829at2"/>
<dbReference type="InterPro" id="IPR006224">
    <property type="entry name" value="PsdUridine_synth_RluA-like_CS"/>
</dbReference>
<dbReference type="CDD" id="cd02869">
    <property type="entry name" value="PseudoU_synth_RluA_like"/>
    <property type="match status" value="1"/>
</dbReference>
<dbReference type="SMART" id="SM00363">
    <property type="entry name" value="S4"/>
    <property type="match status" value="1"/>
</dbReference>
<dbReference type="InterPro" id="IPR002942">
    <property type="entry name" value="S4_RNA-bd"/>
</dbReference>
<sequence length="311" mass="35180">MLEEVMVTNRENGWRLDRFVTEIVPNWVSRSAIQRHIKEGKVLVNGSMKKPSYKVKAGEHITFEVPDKPAEAEAQPENIPLNIIYEDKDIIVVNKPAGMIVHPVHNKKSGTLVNALLNHCEDLQGIGGVMRPGIVHRLDKETSGIIIVAKNDMAHNSLSLQFKARSTEKTYIAIARGRTPAQGQIVLPLGRHPVNRLKMTVLFDGKEATTNYRTLRHFSKIASVVLVKPKTGRTHQIRVHMKEIGHPLLGDKLYGKAHQDEALGVYRHMLHALKLCFNHPRTGKRMSFVARIPEDMARVIKNLYFLEDRES</sequence>
<dbReference type="PATRIC" id="fig|1453497.3.peg.1872"/>
<dbReference type="NCBIfam" id="TIGR00005">
    <property type="entry name" value="rluA_subfam"/>
    <property type="match status" value="1"/>
</dbReference>
<dbReference type="SUPFAM" id="SSF55174">
    <property type="entry name" value="Alpha-L RNA-binding motif"/>
    <property type="match status" value="1"/>
</dbReference>
<keyword evidence="2 5" id="KW-0413">Isomerase</keyword>
<organism evidence="7 8">
    <name type="scientific">Kosmotoga arenicorallina S304</name>
    <dbReference type="NCBI Taxonomy" id="1453497"/>
    <lineage>
        <taxon>Bacteria</taxon>
        <taxon>Thermotogati</taxon>
        <taxon>Thermotogota</taxon>
        <taxon>Thermotogae</taxon>
        <taxon>Kosmotogales</taxon>
        <taxon>Kosmotogaceae</taxon>
        <taxon>Kosmotoga</taxon>
    </lineage>
</organism>
<keyword evidence="4" id="KW-0694">RNA-binding</keyword>
<proteinExistence type="inferred from homology"/>
<dbReference type="EMBL" id="JFHK01000006">
    <property type="protein sequence ID" value="OAA30896.1"/>
    <property type="molecule type" value="Genomic_DNA"/>
</dbReference>
<dbReference type="GO" id="GO:0000455">
    <property type="term" value="P:enzyme-directed rRNA pseudouridine synthesis"/>
    <property type="evidence" value="ECO:0007669"/>
    <property type="project" value="UniProtKB-ARBA"/>
</dbReference>
<dbReference type="AlphaFoldDB" id="A0A176K1A3"/>
<comment type="similarity">
    <text evidence="1 5">Belongs to the pseudouridine synthase RluA family.</text>
</comment>
<dbReference type="GO" id="GO:0003723">
    <property type="term" value="F:RNA binding"/>
    <property type="evidence" value="ECO:0007669"/>
    <property type="project" value="UniProtKB-KW"/>
</dbReference>
<evidence type="ECO:0000256" key="3">
    <source>
        <dbReference type="PIRSR" id="PIRSR606225-1"/>
    </source>
</evidence>
<evidence type="ECO:0000256" key="5">
    <source>
        <dbReference type="RuleBase" id="RU362028"/>
    </source>
</evidence>
<dbReference type="InterPro" id="IPR050188">
    <property type="entry name" value="RluA_PseudoU_synthase"/>
</dbReference>
<dbReference type="Gene3D" id="3.10.290.10">
    <property type="entry name" value="RNA-binding S4 domain"/>
    <property type="match status" value="1"/>
</dbReference>
<reference evidence="7 8" key="1">
    <citation type="submission" date="2014-02" db="EMBL/GenBank/DDBJ databases">
        <title>Kosmotoga genome sequencing.</title>
        <authorList>
            <person name="Pollo S.M."/>
            <person name="Charchuk R."/>
            <person name="Nesbo C.L."/>
        </authorList>
    </citation>
    <scope>NUCLEOTIDE SEQUENCE [LARGE SCALE GENOMIC DNA]</scope>
    <source>
        <strain evidence="7 8">S304</strain>
    </source>
</reference>
<dbReference type="GO" id="GO:0120159">
    <property type="term" value="F:rRNA pseudouridine synthase activity"/>
    <property type="evidence" value="ECO:0007669"/>
    <property type="project" value="UniProtKB-ARBA"/>
</dbReference>
<evidence type="ECO:0000313" key="7">
    <source>
        <dbReference type="EMBL" id="OAA30896.1"/>
    </source>
</evidence>
<accession>A0A176K1A3</accession>
<comment type="catalytic activity">
    <reaction evidence="5">
        <text>a uridine in RNA = a pseudouridine in RNA</text>
        <dbReference type="Rhea" id="RHEA:48348"/>
        <dbReference type="Rhea" id="RHEA-COMP:12068"/>
        <dbReference type="Rhea" id="RHEA-COMP:12069"/>
        <dbReference type="ChEBI" id="CHEBI:65314"/>
        <dbReference type="ChEBI" id="CHEBI:65315"/>
    </reaction>
</comment>
<dbReference type="PANTHER" id="PTHR21600">
    <property type="entry name" value="MITOCHONDRIAL RNA PSEUDOURIDINE SYNTHASE"/>
    <property type="match status" value="1"/>
</dbReference>
<dbReference type="Pfam" id="PF01479">
    <property type="entry name" value="S4"/>
    <property type="match status" value="1"/>
</dbReference>
<dbReference type="InterPro" id="IPR036986">
    <property type="entry name" value="S4_RNA-bd_sf"/>
</dbReference>
<dbReference type="Pfam" id="PF00849">
    <property type="entry name" value="PseudoU_synth_2"/>
    <property type="match status" value="1"/>
</dbReference>
<comment type="caution">
    <text evidence="7">The sequence shown here is derived from an EMBL/GenBank/DDBJ whole genome shotgun (WGS) entry which is preliminary data.</text>
</comment>
<evidence type="ECO:0000259" key="6">
    <source>
        <dbReference type="SMART" id="SM00363"/>
    </source>
</evidence>
<dbReference type="STRING" id="1453497.AT15_09440"/>
<name>A0A176K1A3_9BACT</name>
<comment type="function">
    <text evidence="5">Responsible for synthesis of pseudouridine from uracil.</text>
</comment>
<evidence type="ECO:0000256" key="1">
    <source>
        <dbReference type="ARBA" id="ARBA00010876"/>
    </source>
</evidence>
<dbReference type="InterPro" id="IPR006145">
    <property type="entry name" value="PsdUridine_synth_RsuA/RluA"/>
</dbReference>
<feature type="domain" description="RNA-binding S4" evidence="6">
    <location>
        <begin position="14"/>
        <end position="75"/>
    </location>
</feature>
<dbReference type="PROSITE" id="PS50889">
    <property type="entry name" value="S4"/>
    <property type="match status" value="1"/>
</dbReference>
<dbReference type="Proteomes" id="UP000077339">
    <property type="component" value="Unassembled WGS sequence"/>
</dbReference>
<evidence type="ECO:0000256" key="4">
    <source>
        <dbReference type="PROSITE-ProRule" id="PRU00182"/>
    </source>
</evidence>
<feature type="active site" evidence="3">
    <location>
        <position position="139"/>
    </location>
</feature>
<protein>
    <recommendedName>
        <fullName evidence="5">Pseudouridine synthase</fullName>
        <ecNumber evidence="5">5.4.99.-</ecNumber>
    </recommendedName>
</protein>
<dbReference type="PROSITE" id="PS01129">
    <property type="entry name" value="PSI_RLU"/>
    <property type="match status" value="1"/>
</dbReference>
<gene>
    <name evidence="7" type="ORF">AT15_09440</name>
</gene>
<dbReference type="SUPFAM" id="SSF55120">
    <property type="entry name" value="Pseudouridine synthase"/>
    <property type="match status" value="1"/>
</dbReference>
<dbReference type="InterPro" id="IPR006225">
    <property type="entry name" value="PsdUridine_synth_RluC/D"/>
</dbReference>
<evidence type="ECO:0000313" key="8">
    <source>
        <dbReference type="Proteomes" id="UP000077339"/>
    </source>
</evidence>
<dbReference type="InterPro" id="IPR020103">
    <property type="entry name" value="PsdUridine_synth_cat_dom_sf"/>
</dbReference>
<dbReference type="EC" id="5.4.99.-" evidence="5"/>
<evidence type="ECO:0000256" key="2">
    <source>
        <dbReference type="ARBA" id="ARBA00023235"/>
    </source>
</evidence>